<dbReference type="Pfam" id="PF14158">
    <property type="entry name" value="YndJ"/>
    <property type="match status" value="1"/>
</dbReference>
<dbReference type="InterPro" id="IPR025450">
    <property type="entry name" value="YndJ-like"/>
</dbReference>
<feature type="transmembrane region" description="Helical" evidence="1">
    <location>
        <begin position="267"/>
        <end position="285"/>
    </location>
</feature>
<feature type="transmembrane region" description="Helical" evidence="1">
    <location>
        <begin position="139"/>
        <end position="161"/>
    </location>
</feature>
<feature type="transmembrane region" description="Helical" evidence="1">
    <location>
        <begin position="108"/>
        <end position="127"/>
    </location>
</feature>
<keyword evidence="1" id="KW-0812">Transmembrane</keyword>
<feature type="transmembrane region" description="Helical" evidence="1">
    <location>
        <begin position="197"/>
        <end position="219"/>
    </location>
</feature>
<sequence length="517" mass="59032">MKTLHKLGLINIVVLGVIALITPHEWYYLILTTAQLVFVPIVLASIGQSSKIVIWIAMLAYLSVILIQVTPDTHWHAFLAAVYLLYTILIAFKGFNRFLHRGFTHIEEILIDVAMVFLAIGGIWFLAYEAGINTGFSPIITWLTAIHFHYAGFLLPIFTGLLGRLGKPKLYKWAAWSVIVAIVLVALGITFSTTLELLSVLVYIFAIYSLIGLTFFIKFIGPAQKWLFRITFIAIGVSIIFSLLYAYGNWSGNSTVTIDFMLKFHGVTNAVLFAGAGTIMTSMFTPKQADQKSRFPVSELRGEFMIGEDFLKGKITSESSVNGLVDHMDIYQLNLAPTIKDFYENTSDYRLWAKVKWHSWFKPFAAIYKMLSRHTQQINLPLSSKRVEMDGGIHLLKPELDSRKRVRAWVRKIKGDTTFVALYSEHTDGENTYMNIALPLPWSTMIGILNLHQHEGRLILSSEEVGIYLAFREYVMKLPINERFEVWEIKRGKLKAVHRMWLFGLPFLKIDYDIERK</sequence>
<evidence type="ECO:0000256" key="1">
    <source>
        <dbReference type="SAM" id="Phobius"/>
    </source>
</evidence>
<evidence type="ECO:0000313" key="2">
    <source>
        <dbReference type="EMBL" id="MFD2637789.1"/>
    </source>
</evidence>
<keyword evidence="1" id="KW-0472">Membrane</keyword>
<feature type="transmembrane region" description="Helical" evidence="1">
    <location>
        <begin position="7"/>
        <end position="22"/>
    </location>
</feature>
<dbReference type="RefSeq" id="WP_377327305.1">
    <property type="nucleotide sequence ID" value="NZ_JBHUMZ010000011.1"/>
</dbReference>
<feature type="transmembrane region" description="Helical" evidence="1">
    <location>
        <begin position="226"/>
        <end position="247"/>
    </location>
</feature>
<feature type="transmembrane region" description="Helical" evidence="1">
    <location>
        <begin position="52"/>
        <end position="69"/>
    </location>
</feature>
<proteinExistence type="predicted"/>
<feature type="transmembrane region" description="Helical" evidence="1">
    <location>
        <begin position="173"/>
        <end position="191"/>
    </location>
</feature>
<protein>
    <submittedName>
        <fullName evidence="2">YndJ family protein</fullName>
    </submittedName>
</protein>
<feature type="transmembrane region" description="Helical" evidence="1">
    <location>
        <begin position="28"/>
        <end position="45"/>
    </location>
</feature>
<dbReference type="EMBL" id="JBHUMZ010000011">
    <property type="protein sequence ID" value="MFD2637789.1"/>
    <property type="molecule type" value="Genomic_DNA"/>
</dbReference>
<name>A0ABW5Q734_9BACI</name>
<dbReference type="Proteomes" id="UP001597452">
    <property type="component" value="Unassembled WGS sequence"/>
</dbReference>
<keyword evidence="1" id="KW-1133">Transmembrane helix</keyword>
<comment type="caution">
    <text evidence="2">The sequence shown here is derived from an EMBL/GenBank/DDBJ whole genome shotgun (WGS) entry which is preliminary data.</text>
</comment>
<feature type="transmembrane region" description="Helical" evidence="1">
    <location>
        <begin position="75"/>
        <end position="96"/>
    </location>
</feature>
<reference evidence="3" key="1">
    <citation type="journal article" date="2019" name="Int. J. Syst. Evol. Microbiol.">
        <title>The Global Catalogue of Microorganisms (GCM) 10K type strain sequencing project: providing services to taxonomists for standard genome sequencing and annotation.</title>
        <authorList>
            <consortium name="The Broad Institute Genomics Platform"/>
            <consortium name="The Broad Institute Genome Sequencing Center for Infectious Disease"/>
            <person name="Wu L."/>
            <person name="Ma J."/>
        </authorList>
    </citation>
    <scope>NUCLEOTIDE SEQUENCE [LARGE SCALE GENOMIC DNA]</scope>
    <source>
        <strain evidence="3">TISTR 1571</strain>
    </source>
</reference>
<evidence type="ECO:0000313" key="3">
    <source>
        <dbReference type="Proteomes" id="UP001597452"/>
    </source>
</evidence>
<organism evidence="2 3">
    <name type="scientific">Piscibacillus salipiscarius</name>
    <dbReference type="NCBI Taxonomy" id="299480"/>
    <lineage>
        <taxon>Bacteria</taxon>
        <taxon>Bacillati</taxon>
        <taxon>Bacillota</taxon>
        <taxon>Bacilli</taxon>
        <taxon>Bacillales</taxon>
        <taxon>Bacillaceae</taxon>
        <taxon>Piscibacillus</taxon>
    </lineage>
</organism>
<keyword evidence="3" id="KW-1185">Reference proteome</keyword>
<gene>
    <name evidence="2" type="ORF">ACFSW4_02730</name>
</gene>
<accession>A0ABW5Q734</accession>